<name>R7QA59_CHOCR</name>
<dbReference type="GeneID" id="17321888"/>
<dbReference type="EMBL" id="HG001687">
    <property type="protein sequence ID" value="CDF34355.1"/>
    <property type="molecule type" value="Genomic_DNA"/>
</dbReference>
<gene>
    <name evidence="1" type="ORF">CHC_T00002979001</name>
</gene>
<dbReference type="RefSeq" id="XP_005714174.1">
    <property type="nucleotide sequence ID" value="XM_005714117.1"/>
</dbReference>
<proteinExistence type="predicted"/>
<evidence type="ECO:0000313" key="2">
    <source>
        <dbReference type="Proteomes" id="UP000012073"/>
    </source>
</evidence>
<organism evidence="1 2">
    <name type="scientific">Chondrus crispus</name>
    <name type="common">Carrageen Irish moss</name>
    <name type="synonym">Polymorpha crispa</name>
    <dbReference type="NCBI Taxonomy" id="2769"/>
    <lineage>
        <taxon>Eukaryota</taxon>
        <taxon>Rhodophyta</taxon>
        <taxon>Florideophyceae</taxon>
        <taxon>Rhodymeniophycidae</taxon>
        <taxon>Gigartinales</taxon>
        <taxon>Gigartinaceae</taxon>
        <taxon>Chondrus</taxon>
    </lineage>
</organism>
<keyword evidence="2" id="KW-1185">Reference proteome</keyword>
<dbReference type="Proteomes" id="UP000012073">
    <property type="component" value="Unassembled WGS sequence"/>
</dbReference>
<dbReference type="KEGG" id="ccp:CHC_T00002979001"/>
<dbReference type="AlphaFoldDB" id="R7QA59"/>
<sequence length="60" mass="6935">MEIYSHIEIYGKIEIYGRIEEKSWPRLPLFVSHVWTCAHGNLCTCNHRLLTVLSVFCLGG</sequence>
<reference evidence="2" key="1">
    <citation type="journal article" date="2013" name="Proc. Natl. Acad. Sci. U.S.A.">
        <title>Genome structure and metabolic features in the red seaweed Chondrus crispus shed light on evolution of the Archaeplastida.</title>
        <authorList>
            <person name="Collen J."/>
            <person name="Porcel B."/>
            <person name="Carre W."/>
            <person name="Ball S.G."/>
            <person name="Chaparro C."/>
            <person name="Tonon T."/>
            <person name="Barbeyron T."/>
            <person name="Michel G."/>
            <person name="Noel B."/>
            <person name="Valentin K."/>
            <person name="Elias M."/>
            <person name="Artiguenave F."/>
            <person name="Arun A."/>
            <person name="Aury J.M."/>
            <person name="Barbosa-Neto J.F."/>
            <person name="Bothwell J.H."/>
            <person name="Bouget F.Y."/>
            <person name="Brillet L."/>
            <person name="Cabello-Hurtado F."/>
            <person name="Capella-Gutierrez S."/>
            <person name="Charrier B."/>
            <person name="Cladiere L."/>
            <person name="Cock J.M."/>
            <person name="Coelho S.M."/>
            <person name="Colleoni C."/>
            <person name="Czjzek M."/>
            <person name="Da Silva C."/>
            <person name="Delage L."/>
            <person name="Denoeud F."/>
            <person name="Deschamps P."/>
            <person name="Dittami S.M."/>
            <person name="Gabaldon T."/>
            <person name="Gachon C.M."/>
            <person name="Groisillier A."/>
            <person name="Herve C."/>
            <person name="Jabbari K."/>
            <person name="Katinka M."/>
            <person name="Kloareg B."/>
            <person name="Kowalczyk N."/>
            <person name="Labadie K."/>
            <person name="Leblanc C."/>
            <person name="Lopez P.J."/>
            <person name="McLachlan D.H."/>
            <person name="Meslet-Cladiere L."/>
            <person name="Moustafa A."/>
            <person name="Nehr Z."/>
            <person name="Nyvall Collen P."/>
            <person name="Panaud O."/>
            <person name="Partensky F."/>
            <person name="Poulain J."/>
            <person name="Rensing S.A."/>
            <person name="Rousvoal S."/>
            <person name="Samson G."/>
            <person name="Symeonidi A."/>
            <person name="Weissenbach J."/>
            <person name="Zambounis A."/>
            <person name="Wincker P."/>
            <person name="Boyen C."/>
        </authorList>
    </citation>
    <scope>NUCLEOTIDE SEQUENCE [LARGE SCALE GENOMIC DNA]</scope>
    <source>
        <strain evidence="2">cv. Stackhouse</strain>
    </source>
</reference>
<accession>R7QA59</accession>
<evidence type="ECO:0000313" key="1">
    <source>
        <dbReference type="EMBL" id="CDF34355.1"/>
    </source>
</evidence>
<protein>
    <submittedName>
        <fullName evidence="1">Uncharacterized protein</fullName>
    </submittedName>
</protein>
<dbReference type="Gramene" id="CDF34355">
    <property type="protein sequence ID" value="CDF34355"/>
    <property type="gene ID" value="CHC_T00002979001"/>
</dbReference>